<evidence type="ECO:0000256" key="2">
    <source>
        <dbReference type="PIRSR" id="PIRSR613078-1"/>
    </source>
</evidence>
<dbReference type="PANTHER" id="PTHR46517:SF1">
    <property type="entry name" value="FRUCTOSE-2,6-BISPHOSPHATASE TIGAR"/>
    <property type="match status" value="1"/>
</dbReference>
<name>A0A261F3C6_9BIFI</name>
<dbReference type="InterPro" id="IPR029033">
    <property type="entry name" value="His_PPase_superfam"/>
</dbReference>
<dbReference type="SMART" id="SM00855">
    <property type="entry name" value="PGAM"/>
    <property type="match status" value="1"/>
</dbReference>
<dbReference type="GO" id="GO:0004331">
    <property type="term" value="F:fructose-2,6-bisphosphate 2-phosphatase activity"/>
    <property type="evidence" value="ECO:0007669"/>
    <property type="project" value="TreeGrafter"/>
</dbReference>
<dbReference type="InterPro" id="IPR051695">
    <property type="entry name" value="Phosphoglycerate_Mutase"/>
</dbReference>
<dbReference type="SUPFAM" id="SSF53254">
    <property type="entry name" value="Phosphoglycerate mutase-like"/>
    <property type="match status" value="1"/>
</dbReference>
<keyword evidence="1" id="KW-0378">Hydrolase</keyword>
<evidence type="ECO:0000256" key="1">
    <source>
        <dbReference type="ARBA" id="ARBA00022801"/>
    </source>
</evidence>
<dbReference type="PANTHER" id="PTHR46517">
    <property type="entry name" value="FRUCTOSE-2,6-BISPHOSPHATASE TIGAR"/>
    <property type="match status" value="1"/>
</dbReference>
<evidence type="ECO:0000313" key="4">
    <source>
        <dbReference type="EMBL" id="OZG53575.1"/>
    </source>
</evidence>
<dbReference type="InterPro" id="IPR013078">
    <property type="entry name" value="His_Pase_superF_clade-1"/>
</dbReference>
<evidence type="ECO:0000256" key="3">
    <source>
        <dbReference type="PIRSR" id="PIRSR613078-2"/>
    </source>
</evidence>
<dbReference type="RefSeq" id="WP_094726786.1">
    <property type="nucleotide sequence ID" value="NZ_JBHLWS010000009.1"/>
</dbReference>
<comment type="caution">
    <text evidence="4">The sequence shown here is derived from an EMBL/GenBank/DDBJ whole genome shotgun (WGS) entry which is preliminary data.</text>
</comment>
<dbReference type="CDD" id="cd07067">
    <property type="entry name" value="HP_PGM_like"/>
    <property type="match status" value="1"/>
</dbReference>
<feature type="active site" description="Proton donor/acceptor" evidence="2">
    <location>
        <position position="127"/>
    </location>
</feature>
<gene>
    <name evidence="4" type="ORF">ALMA_1140</name>
</gene>
<evidence type="ECO:0000313" key="5">
    <source>
        <dbReference type="Proteomes" id="UP000243657"/>
    </source>
</evidence>
<reference evidence="4 5" key="1">
    <citation type="journal article" date="2017" name="BMC Genomics">
        <title>Comparative genomic and phylogenomic analyses of the Bifidobacteriaceae family.</title>
        <authorList>
            <person name="Lugli G.A."/>
            <person name="Milani C."/>
            <person name="Turroni F."/>
            <person name="Duranti S."/>
            <person name="Mancabelli L."/>
            <person name="Mangifesta M."/>
            <person name="Ferrario C."/>
            <person name="Modesto M."/>
            <person name="Mattarelli P."/>
            <person name="Jiri K."/>
            <person name="van Sinderen D."/>
            <person name="Ventura M."/>
        </authorList>
    </citation>
    <scope>NUCLEOTIDE SEQUENCE [LARGE SCALE GENOMIC DNA]</scope>
    <source>
        <strain evidence="4 5">DSM 24762</strain>
    </source>
</reference>
<dbReference type="Pfam" id="PF00300">
    <property type="entry name" value="His_Phos_1"/>
    <property type="match status" value="2"/>
</dbReference>
<dbReference type="Gene3D" id="3.40.50.1240">
    <property type="entry name" value="Phosphoglycerate mutase-like"/>
    <property type="match status" value="1"/>
</dbReference>
<keyword evidence="5" id="KW-1185">Reference proteome</keyword>
<dbReference type="EMBL" id="MWWT01000008">
    <property type="protein sequence ID" value="OZG53575.1"/>
    <property type="molecule type" value="Genomic_DNA"/>
</dbReference>
<organism evidence="4 5">
    <name type="scientific">Alloscardovia macacae</name>
    <dbReference type="NCBI Taxonomy" id="1160091"/>
    <lineage>
        <taxon>Bacteria</taxon>
        <taxon>Bacillati</taxon>
        <taxon>Actinomycetota</taxon>
        <taxon>Actinomycetes</taxon>
        <taxon>Bifidobacteriales</taxon>
        <taxon>Bifidobacteriaceae</taxon>
        <taxon>Alloscardovia</taxon>
    </lineage>
</organism>
<dbReference type="GO" id="GO:0045820">
    <property type="term" value="P:negative regulation of glycolytic process"/>
    <property type="evidence" value="ECO:0007669"/>
    <property type="project" value="TreeGrafter"/>
</dbReference>
<dbReference type="AlphaFoldDB" id="A0A261F3C6"/>
<feature type="binding site" evidence="3">
    <location>
        <begin position="28"/>
        <end position="35"/>
    </location>
    <ligand>
        <name>substrate</name>
    </ligand>
</feature>
<accession>A0A261F3C6</accession>
<dbReference type="GO" id="GO:0005829">
    <property type="term" value="C:cytosol"/>
    <property type="evidence" value="ECO:0007669"/>
    <property type="project" value="TreeGrafter"/>
</dbReference>
<dbReference type="GO" id="GO:0043456">
    <property type="term" value="P:regulation of pentose-phosphate shunt"/>
    <property type="evidence" value="ECO:0007669"/>
    <property type="project" value="TreeGrafter"/>
</dbReference>
<feature type="binding site" evidence="3">
    <location>
        <position position="103"/>
    </location>
    <ligand>
        <name>substrate</name>
    </ligand>
</feature>
<sequence length="265" mass="29893">MTTTAPLNDITSTSQGKTNHARFITLVRHGRTRYNAENRLQGQIDIPLDEVGRWQIQQTAAELRRLYVGGWTEDGAVSGLNAEEGQQEKCQEKPLVVTSTLGRAQETAHAFADALGVPVHVDDRVKERGFGELEGMPVTEMQKRWPEDFESWRNFGDGELSHGAEPKAEVGRRGAEAVNEWAHTVDSDTQLFVFSHGAWINQVVNTLMGWSEFHSDFADLVSMRNAFWTRLMLFDMPDGSERYRLVDYAHGPVAAYTQDWDNPEV</sequence>
<dbReference type="Proteomes" id="UP000243657">
    <property type="component" value="Unassembled WGS sequence"/>
</dbReference>
<proteinExistence type="predicted"/>
<feature type="active site" description="Tele-phosphohistidine intermediate" evidence="2">
    <location>
        <position position="29"/>
    </location>
</feature>
<protein>
    <submittedName>
        <fullName evidence="4">Phosphoglycerate mutase</fullName>
    </submittedName>
</protein>